<dbReference type="InterPro" id="IPR029058">
    <property type="entry name" value="AB_hydrolase_fold"/>
</dbReference>
<dbReference type="InterPro" id="IPR050583">
    <property type="entry name" value="Mycobacterial_A85_antigen"/>
</dbReference>
<keyword evidence="2" id="KW-0378">Hydrolase</keyword>
<keyword evidence="3" id="KW-1185">Reference proteome</keyword>
<dbReference type="RefSeq" id="WP_344430449.1">
    <property type="nucleotide sequence ID" value="NZ_BAAANN010000048.1"/>
</dbReference>
<feature type="chain" id="PRO_5046611629" evidence="1">
    <location>
        <begin position="31"/>
        <end position="338"/>
    </location>
</feature>
<feature type="signal peptide" evidence="1">
    <location>
        <begin position="1"/>
        <end position="30"/>
    </location>
</feature>
<dbReference type="Gene3D" id="3.40.50.1820">
    <property type="entry name" value="alpha/beta hydrolase"/>
    <property type="match status" value="1"/>
</dbReference>
<dbReference type="GO" id="GO:0016787">
    <property type="term" value="F:hydrolase activity"/>
    <property type="evidence" value="ECO:0007669"/>
    <property type="project" value="UniProtKB-KW"/>
</dbReference>
<reference evidence="2 3" key="1">
    <citation type="journal article" date="2019" name="Int. J. Syst. Evol. Microbiol.">
        <title>The Global Catalogue of Microorganisms (GCM) 10K type strain sequencing project: providing services to taxonomists for standard genome sequencing and annotation.</title>
        <authorList>
            <consortium name="The Broad Institute Genomics Platform"/>
            <consortium name="The Broad Institute Genome Sequencing Center for Infectious Disease"/>
            <person name="Wu L."/>
            <person name="Ma J."/>
        </authorList>
    </citation>
    <scope>NUCLEOTIDE SEQUENCE [LARGE SCALE GENOMIC DNA]</scope>
    <source>
        <strain evidence="2 3">JCM 14545</strain>
    </source>
</reference>
<name>A0ABN2SL44_9PSEU</name>
<accession>A0ABN2SL44</accession>
<dbReference type="InterPro" id="IPR000801">
    <property type="entry name" value="Esterase-like"/>
</dbReference>
<keyword evidence="1" id="KW-0732">Signal</keyword>
<sequence length="338" mass="36328">MTRTRRPVPIVAAVVALAAGALMSIGAATAAPSPSPKQAAVADDGAKVVAEKQIDTRTLDLEIQSPALGANAKVRLLLPKGWMRGSSQTWPALWLLHGCCAVEDYESWTRYTDVAKFTEDKPAIVVMPSAGKIGMYSEWWNYGLSAKPDWRAFHMTEVWQILQRGYGTGAKSSVAGLSMGGYGAMEYATRYPGRFGAAASYSGAVDVLAPGIPEVTQLNMIAQGFPIWGVLWGDPWSQRARWEDHDPAFKTDKLRGTKLYVSAGNGDTGPLDDPAGPPAAGGLLESVALSNSRGFTDKLTQNGVPVTVDWYGAGTHTWPYWQFALHRSWPILASGMGI</sequence>
<dbReference type="PANTHER" id="PTHR48098">
    <property type="entry name" value="ENTEROCHELIN ESTERASE-RELATED"/>
    <property type="match status" value="1"/>
</dbReference>
<protein>
    <submittedName>
        <fullName evidence="2">Alpha/beta hydrolase family protein</fullName>
    </submittedName>
</protein>
<gene>
    <name evidence="2" type="ORF">GCM10009754_78080</name>
</gene>
<dbReference type="Proteomes" id="UP001501116">
    <property type="component" value="Unassembled WGS sequence"/>
</dbReference>
<evidence type="ECO:0000313" key="2">
    <source>
        <dbReference type="EMBL" id="GAA1988369.1"/>
    </source>
</evidence>
<dbReference type="SUPFAM" id="SSF53474">
    <property type="entry name" value="alpha/beta-Hydrolases"/>
    <property type="match status" value="1"/>
</dbReference>
<evidence type="ECO:0000256" key="1">
    <source>
        <dbReference type="SAM" id="SignalP"/>
    </source>
</evidence>
<evidence type="ECO:0000313" key="3">
    <source>
        <dbReference type="Proteomes" id="UP001501116"/>
    </source>
</evidence>
<dbReference type="PANTHER" id="PTHR48098:SF1">
    <property type="entry name" value="DIACYLGLYCEROL ACYLTRANSFERASE_MYCOLYLTRANSFERASE AG85A"/>
    <property type="match status" value="1"/>
</dbReference>
<organism evidence="2 3">
    <name type="scientific">Amycolatopsis minnesotensis</name>
    <dbReference type="NCBI Taxonomy" id="337894"/>
    <lineage>
        <taxon>Bacteria</taxon>
        <taxon>Bacillati</taxon>
        <taxon>Actinomycetota</taxon>
        <taxon>Actinomycetes</taxon>
        <taxon>Pseudonocardiales</taxon>
        <taxon>Pseudonocardiaceae</taxon>
        <taxon>Amycolatopsis</taxon>
    </lineage>
</organism>
<dbReference type="Pfam" id="PF00756">
    <property type="entry name" value="Esterase"/>
    <property type="match status" value="1"/>
</dbReference>
<proteinExistence type="predicted"/>
<dbReference type="EMBL" id="BAAANN010000048">
    <property type="protein sequence ID" value="GAA1988369.1"/>
    <property type="molecule type" value="Genomic_DNA"/>
</dbReference>
<comment type="caution">
    <text evidence="2">The sequence shown here is derived from an EMBL/GenBank/DDBJ whole genome shotgun (WGS) entry which is preliminary data.</text>
</comment>